<dbReference type="Pfam" id="PF06722">
    <property type="entry name" value="EryCIII-like_C"/>
    <property type="match status" value="1"/>
</dbReference>
<dbReference type="SUPFAM" id="SSF53756">
    <property type="entry name" value="UDP-Glycosyltransferase/glycogen phosphorylase"/>
    <property type="match status" value="1"/>
</dbReference>
<dbReference type="Gene3D" id="3.40.50.2000">
    <property type="entry name" value="Glycogen Phosphorylase B"/>
    <property type="match status" value="2"/>
</dbReference>
<keyword evidence="1" id="KW-0808">Transferase</keyword>
<name>A0AAV9J9D2_9PEZI</name>
<dbReference type="GO" id="GO:0008194">
    <property type="term" value="F:UDP-glycosyltransferase activity"/>
    <property type="evidence" value="ECO:0007669"/>
    <property type="project" value="InterPro"/>
</dbReference>
<accession>A0AAV9J9D2</accession>
<dbReference type="CDD" id="cd03784">
    <property type="entry name" value="GT1_Gtf-like"/>
    <property type="match status" value="1"/>
</dbReference>
<dbReference type="InterPro" id="IPR010610">
    <property type="entry name" value="EryCIII-like_C"/>
</dbReference>
<dbReference type="GO" id="GO:0016758">
    <property type="term" value="F:hexosyltransferase activity"/>
    <property type="evidence" value="ECO:0007669"/>
    <property type="project" value="UniProtKB-ARBA"/>
</dbReference>
<dbReference type="Proteomes" id="UP001324427">
    <property type="component" value="Unassembled WGS sequence"/>
</dbReference>
<comment type="caution">
    <text evidence="3">The sequence shown here is derived from an EMBL/GenBank/DDBJ whole genome shotgun (WGS) entry which is preliminary data.</text>
</comment>
<keyword evidence="4" id="KW-1185">Reference proteome</keyword>
<evidence type="ECO:0000259" key="2">
    <source>
        <dbReference type="Pfam" id="PF06722"/>
    </source>
</evidence>
<dbReference type="PANTHER" id="PTHR48050:SF13">
    <property type="entry name" value="STEROL 3-BETA-GLUCOSYLTRANSFERASE UGT80A2"/>
    <property type="match status" value="1"/>
</dbReference>
<feature type="domain" description="Erythromycin biosynthesis protein CIII-like C-terminal" evidence="2">
    <location>
        <begin position="310"/>
        <end position="439"/>
    </location>
</feature>
<dbReference type="InterPro" id="IPR050426">
    <property type="entry name" value="Glycosyltransferase_28"/>
</dbReference>
<reference evidence="3 4" key="1">
    <citation type="submission" date="2021-11" db="EMBL/GenBank/DDBJ databases">
        <title>Black yeast isolated from Biological Soil Crust.</title>
        <authorList>
            <person name="Kurbessoian T."/>
        </authorList>
    </citation>
    <scope>NUCLEOTIDE SEQUENCE [LARGE SCALE GENOMIC DNA]</scope>
    <source>
        <strain evidence="3 4">CCFEE 5522</strain>
    </source>
</reference>
<sequence length="453" mass="49437">MGSMGIDPDIHVVMAAVPAYGHVRPTRSLAQSLTKLGYPVTFITGHTFRKSLEAIKGVDYVQLQGNADLDPDRLDDYFPGRSKIPKDAMAFLWDLEHLFYDRLAAQQQTLDSVLGRPELAHKKVVVVADAVFTGLLPMLLDSPHAKRVPVVSLGHFPLLVVSKDTAPFGLALPSQGEEKNMELNASVLQMMSGVYAAVEQILAPYECVKPIPNRHPVDILYRTPDIYCQLCVPQLEPPRSDVPENVRFVGTLLGANEQRASPEWFQSFVVDDNTERPLVMVTSGTNTSMDPNELIIPTIEACRSLPVRLIICAVHAHRPEDFVLPENARWAEWIPFEELFKHTALVVSNGGYGGISQALAAGIPMILAGLSEDKAETCARGAMTGAAINLKTQTPTVEQVHEALETMLKGGTFKQKALELKKAYAAHDAVGSIVEAVNELANKFYAAPSAVAN</sequence>
<dbReference type="PANTHER" id="PTHR48050">
    <property type="entry name" value="STEROL 3-BETA-GLUCOSYLTRANSFERASE"/>
    <property type="match status" value="1"/>
</dbReference>
<gene>
    <name evidence="3" type="ORF">LTR36_007418</name>
</gene>
<dbReference type="EMBL" id="JAVFHQ010000049">
    <property type="protein sequence ID" value="KAK4541709.1"/>
    <property type="molecule type" value="Genomic_DNA"/>
</dbReference>
<organism evidence="3 4">
    <name type="scientific">Oleoguttula mirabilis</name>
    <dbReference type="NCBI Taxonomy" id="1507867"/>
    <lineage>
        <taxon>Eukaryota</taxon>
        <taxon>Fungi</taxon>
        <taxon>Dikarya</taxon>
        <taxon>Ascomycota</taxon>
        <taxon>Pezizomycotina</taxon>
        <taxon>Dothideomycetes</taxon>
        <taxon>Dothideomycetidae</taxon>
        <taxon>Mycosphaerellales</taxon>
        <taxon>Teratosphaeriaceae</taxon>
        <taxon>Oleoguttula</taxon>
    </lineage>
</organism>
<dbReference type="InterPro" id="IPR002213">
    <property type="entry name" value="UDP_glucos_trans"/>
</dbReference>
<protein>
    <recommendedName>
        <fullName evidence="2">Erythromycin biosynthesis protein CIII-like C-terminal domain-containing protein</fullName>
    </recommendedName>
</protein>
<evidence type="ECO:0000313" key="3">
    <source>
        <dbReference type="EMBL" id="KAK4541709.1"/>
    </source>
</evidence>
<proteinExistence type="predicted"/>
<dbReference type="AlphaFoldDB" id="A0AAV9J9D2"/>
<evidence type="ECO:0000313" key="4">
    <source>
        <dbReference type="Proteomes" id="UP001324427"/>
    </source>
</evidence>
<evidence type="ECO:0000256" key="1">
    <source>
        <dbReference type="ARBA" id="ARBA00022679"/>
    </source>
</evidence>